<protein>
    <recommendedName>
        <fullName evidence="4">25S rRNA adenine-N(1) methyltransferase</fullName>
        <ecNumber evidence="4">2.1.1.-</ecNumber>
    </recommendedName>
</protein>
<gene>
    <name evidence="6" type="ORF">B0A52_07275</name>
</gene>
<dbReference type="Proteomes" id="UP000288859">
    <property type="component" value="Unassembled WGS sequence"/>
</dbReference>
<feature type="binding site" evidence="4">
    <location>
        <position position="146"/>
    </location>
    <ligand>
        <name>S-adenosyl-L-methionine</name>
        <dbReference type="ChEBI" id="CHEBI:59789"/>
    </ligand>
</feature>
<dbReference type="HAMAP" id="MF_03044">
    <property type="entry name" value="BMT2"/>
    <property type="match status" value="1"/>
</dbReference>
<comment type="subcellular location">
    <subcellularLocation>
        <location evidence="4">Nucleus</location>
        <location evidence="4">Nucleolus</location>
    </subcellularLocation>
</comment>
<dbReference type="VEuPathDB" id="FungiDB:PV10_05777"/>
<dbReference type="GO" id="GO:0005730">
    <property type="term" value="C:nucleolus"/>
    <property type="evidence" value="ECO:0007669"/>
    <property type="project" value="UniProtKB-SubCell"/>
</dbReference>
<feature type="binding site" evidence="4">
    <location>
        <position position="166"/>
    </location>
    <ligand>
        <name>S-adenosyl-L-methionine</name>
        <dbReference type="ChEBI" id="CHEBI:59789"/>
    </ligand>
</feature>
<sequence>MAPSRSKSKSKPKITSLKSGRPPSLLTSTSNPSTTSSQSAKHTRTLIRQHHTLQKRLSHARSINDTSLIADLESQLAATGGLKSYQVASTIGQSKTRGGDSSRVLVEWLHDEIQIRRKRSHSESTTTTTTTTNSSPPPPLKILEIGALSTSNALNIANVTRVRRIDLRSSGPGIEEIDFMALPLPTSSTDPQSWDYDRPGYDVVSLSLVLNYVPDAQARGEMLRQTTRFFRKAESSDRTSTSGMKLPCLFLVLPGACVHNSRYLTVGHLTDMMNSLGYCLLNDKTTAKLYYSLWRWDGRHPLGESRSRQQSGSRVAFRKREINPGATRNNFCIVLDGQD</sequence>
<evidence type="ECO:0000256" key="5">
    <source>
        <dbReference type="SAM" id="MobiDB-lite"/>
    </source>
</evidence>
<evidence type="ECO:0000313" key="7">
    <source>
        <dbReference type="Proteomes" id="UP000288859"/>
    </source>
</evidence>
<evidence type="ECO:0000256" key="4">
    <source>
        <dbReference type="HAMAP-Rule" id="MF_03044"/>
    </source>
</evidence>
<dbReference type="PANTHER" id="PTHR21008:SF1">
    <property type="entry name" value="25S RRNA (ADENINE(2142)-N(1))-METHYLTRANSFERASE"/>
    <property type="match status" value="1"/>
</dbReference>
<reference evidence="6 7" key="1">
    <citation type="submission" date="2017-03" db="EMBL/GenBank/DDBJ databases">
        <title>Genomes of endolithic fungi from Antarctica.</title>
        <authorList>
            <person name="Coleine C."/>
            <person name="Masonjones S."/>
            <person name="Stajich J.E."/>
        </authorList>
    </citation>
    <scope>NUCLEOTIDE SEQUENCE [LARGE SCALE GENOMIC DNA]</scope>
    <source>
        <strain evidence="6 7">CCFEE 6314</strain>
    </source>
</reference>
<accession>A0A438MX34</accession>
<dbReference type="AlphaFoldDB" id="A0A438MX34"/>
<keyword evidence="4" id="KW-0539">Nucleus</keyword>
<keyword evidence="1 4" id="KW-0489">Methyltransferase</keyword>
<keyword evidence="2 4" id="KW-0808">Transferase</keyword>
<feature type="compositionally biased region" description="Low complexity" evidence="5">
    <location>
        <begin position="123"/>
        <end position="134"/>
    </location>
</feature>
<dbReference type="EMBL" id="NAJM01000039">
    <property type="protein sequence ID" value="RVX68272.1"/>
    <property type="molecule type" value="Genomic_DNA"/>
</dbReference>
<evidence type="ECO:0000313" key="6">
    <source>
        <dbReference type="EMBL" id="RVX68272.1"/>
    </source>
</evidence>
<feature type="compositionally biased region" description="Basic residues" evidence="5">
    <location>
        <begin position="1"/>
        <end position="12"/>
    </location>
</feature>
<dbReference type="InterPro" id="IPR021867">
    <property type="entry name" value="Bmt2/SAMTOR"/>
</dbReference>
<evidence type="ECO:0000256" key="2">
    <source>
        <dbReference type="ARBA" id="ARBA00022679"/>
    </source>
</evidence>
<feature type="region of interest" description="Disordered" evidence="5">
    <location>
        <begin position="116"/>
        <end position="139"/>
    </location>
</feature>
<name>A0A438MX34_EXOME</name>
<dbReference type="GO" id="GO:0016433">
    <property type="term" value="F:rRNA (adenine) methyltransferase activity"/>
    <property type="evidence" value="ECO:0007669"/>
    <property type="project" value="UniProtKB-UniRule"/>
</dbReference>
<keyword evidence="3 4" id="KW-0949">S-adenosyl-L-methionine</keyword>
<feature type="region of interest" description="Disordered" evidence="5">
    <location>
        <begin position="1"/>
        <end position="43"/>
    </location>
</feature>
<organism evidence="6 7">
    <name type="scientific">Exophiala mesophila</name>
    <name type="common">Black yeast-like fungus</name>
    <dbReference type="NCBI Taxonomy" id="212818"/>
    <lineage>
        <taxon>Eukaryota</taxon>
        <taxon>Fungi</taxon>
        <taxon>Dikarya</taxon>
        <taxon>Ascomycota</taxon>
        <taxon>Pezizomycotina</taxon>
        <taxon>Eurotiomycetes</taxon>
        <taxon>Chaetothyriomycetidae</taxon>
        <taxon>Chaetothyriales</taxon>
        <taxon>Herpotrichiellaceae</taxon>
        <taxon>Exophiala</taxon>
    </lineage>
</organism>
<dbReference type="EC" id="2.1.1.-" evidence="4"/>
<proteinExistence type="inferred from homology"/>
<comment type="caution">
    <text evidence="6">The sequence shown here is derived from an EMBL/GenBank/DDBJ whole genome shotgun (WGS) entry which is preliminary data.</text>
</comment>
<dbReference type="Pfam" id="PF11968">
    <property type="entry name" value="Bmt2"/>
    <property type="match status" value="1"/>
</dbReference>
<evidence type="ECO:0000256" key="1">
    <source>
        <dbReference type="ARBA" id="ARBA00022603"/>
    </source>
</evidence>
<evidence type="ECO:0000256" key="3">
    <source>
        <dbReference type="ARBA" id="ARBA00022691"/>
    </source>
</evidence>
<comment type="function">
    <text evidence="4">S-adenosyl-L-methionine-dependent methyltransferase that specifically methylates the N(1) position of an adenine present in helix 65 in 25S rRNA.</text>
</comment>
<comment type="similarity">
    <text evidence="4">Belongs to the BMT2 family.</text>
</comment>
<feature type="compositionally biased region" description="Low complexity" evidence="5">
    <location>
        <begin position="13"/>
        <end position="39"/>
    </location>
</feature>
<dbReference type="PANTHER" id="PTHR21008">
    <property type="entry name" value="S-ADENOSYLMETHIONINE SENSOR UPSTREAM OF MTORC1-RELATED"/>
    <property type="match status" value="1"/>
</dbReference>
<dbReference type="OrthoDB" id="5954793at2759"/>